<gene>
    <name evidence="1" type="ORF">R3P93_13420</name>
</gene>
<dbReference type="Proteomes" id="UP001186104">
    <property type="component" value="Unassembled WGS sequence"/>
</dbReference>
<keyword evidence="2" id="KW-1185">Reference proteome</keyword>
<name>A0ABU4D1G4_9NOCA</name>
<sequence>MWKLLSPLLAARQSMRLAEPDGGGKFNSPRPRTSRLPDYPAAIPIYDRQRRTKLLALDFDAKTHGAAQVQADVERVLSWLHECGARTVADRSTSGGRHVLVPLAAGTSLEVDDFTTLLSLLESRLPTFDKTPMRNATHGCITAPGSLCKEGGHRQLVGALPDAVEALTLRSDRGVVARMVELLGGITTSRPRTRIAAVQASLTRDAHLVGVDDTRRLHPRFCQTSPIPAAVAAFARAGEFDRGRWDSPSEARQSVITALVRRGATAADIESLIGSDEYAGLRQAYDRYKNSAQIARSLRSDVNKALTWAATVATEFRVREHKNKHTGGYGGIDRLRDDPIRRRWLASANTWIDQEFLASRQRHAMLAVVQSLAYSSALAGELVEGVPVVAIGGRGLSHAAGLMSEASVWSALRVLRETPGSPVLRVARGAGQLPDRYALTTPATARDPSAVALERAQVAPVHHAWSVLGLRSRVLYDLIHTGHALTVKDAFAAAKLNTSAGYSALTDLRIAGLITRTRGAVAATERTLDDVADDAGLDLVASQRVVRHRAERLVWHAWLESRSGTSPDSRGALQRACEVTGWADPHSDARDSELIWAATLAAGPPTPDPDLESLDLLRNQPRAVIAAPS</sequence>
<accession>A0ABU4D1G4</accession>
<reference evidence="1 2" key="1">
    <citation type="submission" date="2023-10" db="EMBL/GenBank/DDBJ databases">
        <title>Development of a sustainable strategy for remediation of hydrocarbon-contaminated territories based on the waste exchange concept.</title>
        <authorList>
            <person name="Krivoruchko A."/>
        </authorList>
    </citation>
    <scope>NUCLEOTIDE SEQUENCE [LARGE SCALE GENOMIC DNA]</scope>
    <source>
        <strain evidence="1 2">IEGM 1327</strain>
    </source>
</reference>
<proteinExistence type="predicted"/>
<comment type="caution">
    <text evidence="1">The sequence shown here is derived from an EMBL/GenBank/DDBJ whole genome shotgun (WGS) entry which is preliminary data.</text>
</comment>
<organism evidence="1 2">
    <name type="scientific">Rhodococcus cerastii</name>
    <dbReference type="NCBI Taxonomy" id="908616"/>
    <lineage>
        <taxon>Bacteria</taxon>
        <taxon>Bacillati</taxon>
        <taxon>Actinomycetota</taxon>
        <taxon>Actinomycetes</taxon>
        <taxon>Mycobacteriales</taxon>
        <taxon>Nocardiaceae</taxon>
        <taxon>Rhodococcus</taxon>
    </lineage>
</organism>
<dbReference type="EMBL" id="JAWLKF010000006">
    <property type="protein sequence ID" value="MDV6303560.1"/>
    <property type="molecule type" value="Genomic_DNA"/>
</dbReference>
<evidence type="ECO:0000313" key="1">
    <source>
        <dbReference type="EMBL" id="MDV6303560.1"/>
    </source>
</evidence>
<evidence type="ECO:0000313" key="2">
    <source>
        <dbReference type="Proteomes" id="UP001186104"/>
    </source>
</evidence>
<dbReference type="RefSeq" id="WP_317533222.1">
    <property type="nucleotide sequence ID" value="NZ_JAWLKF010000006.1"/>
</dbReference>
<protein>
    <submittedName>
        <fullName evidence="1">Uncharacterized protein</fullName>
    </submittedName>
</protein>